<protein>
    <recommendedName>
        <fullName evidence="3">Ig-like domain-containing protein</fullName>
    </recommendedName>
</protein>
<organism evidence="4 5">
    <name type="scientific">Hymenochirus boettgeri</name>
    <name type="common">Congo dwarf clawed frog</name>
    <dbReference type="NCBI Taxonomy" id="247094"/>
    <lineage>
        <taxon>Eukaryota</taxon>
        <taxon>Metazoa</taxon>
        <taxon>Chordata</taxon>
        <taxon>Craniata</taxon>
        <taxon>Vertebrata</taxon>
        <taxon>Euteleostomi</taxon>
        <taxon>Amphibia</taxon>
        <taxon>Batrachia</taxon>
        <taxon>Anura</taxon>
        <taxon>Pipoidea</taxon>
        <taxon>Pipidae</taxon>
        <taxon>Pipinae</taxon>
        <taxon>Hymenochirus</taxon>
    </lineage>
</organism>
<reference evidence="4" key="1">
    <citation type="thesis" date="2020" institute="ProQuest LLC" country="789 East Eisenhower Parkway, Ann Arbor, MI, USA">
        <title>Comparative Genomics and Chromosome Evolution.</title>
        <authorList>
            <person name="Mudd A.B."/>
        </authorList>
    </citation>
    <scope>NUCLEOTIDE SEQUENCE</scope>
    <source>
        <strain evidence="4">Female2</strain>
        <tissue evidence="4">Blood</tissue>
    </source>
</reference>
<dbReference type="OrthoDB" id="9948163at2759"/>
<name>A0A8T2K363_9PIPI</name>
<dbReference type="InterPro" id="IPR036179">
    <property type="entry name" value="Ig-like_dom_sf"/>
</dbReference>
<accession>A0A8T2K363</accession>
<dbReference type="Proteomes" id="UP000812440">
    <property type="component" value="Chromosome 2"/>
</dbReference>
<feature type="compositionally biased region" description="Polar residues" evidence="1">
    <location>
        <begin position="160"/>
        <end position="182"/>
    </location>
</feature>
<dbReference type="SUPFAM" id="SSF48726">
    <property type="entry name" value="Immunoglobulin"/>
    <property type="match status" value="1"/>
</dbReference>
<dbReference type="InterPro" id="IPR003599">
    <property type="entry name" value="Ig_sub"/>
</dbReference>
<evidence type="ECO:0000256" key="1">
    <source>
        <dbReference type="SAM" id="MobiDB-lite"/>
    </source>
</evidence>
<dbReference type="InterPro" id="IPR042948">
    <property type="entry name" value="TIGIT"/>
</dbReference>
<dbReference type="InterPro" id="IPR013106">
    <property type="entry name" value="Ig_V-set"/>
</dbReference>
<dbReference type="GO" id="GO:0005102">
    <property type="term" value="F:signaling receptor binding"/>
    <property type="evidence" value="ECO:0007669"/>
    <property type="project" value="InterPro"/>
</dbReference>
<evidence type="ECO:0000256" key="2">
    <source>
        <dbReference type="SAM" id="Phobius"/>
    </source>
</evidence>
<dbReference type="Pfam" id="PF07686">
    <property type="entry name" value="V-set"/>
    <property type="match status" value="1"/>
</dbReference>
<dbReference type="AlphaFoldDB" id="A0A8T2K363"/>
<dbReference type="Gene3D" id="2.60.40.10">
    <property type="entry name" value="Immunoglobulins"/>
    <property type="match status" value="1"/>
</dbReference>
<keyword evidence="5" id="KW-1185">Reference proteome</keyword>
<dbReference type="PANTHER" id="PTHR47734:SF1">
    <property type="entry name" value="T-CELL IMMUNORECEPTOR WITH IG AND ITIM DOMAINS"/>
    <property type="match status" value="1"/>
</dbReference>
<evidence type="ECO:0000313" key="4">
    <source>
        <dbReference type="EMBL" id="KAG8450070.1"/>
    </source>
</evidence>
<dbReference type="GO" id="GO:0050868">
    <property type="term" value="P:negative regulation of T cell activation"/>
    <property type="evidence" value="ECO:0007669"/>
    <property type="project" value="InterPro"/>
</dbReference>
<sequence>MAKSLLGKIPPSTDIAVGQSVRTSNISATVGSDVSLNCDFLPTRAKITQVNWDTCTGGDIAFQVPGEGHVVKGLEAKFTLADRYGIKVLNVNENDTGTYCCTYNTFPDGKMSGKIFLIVTDHSNWTYASYVLGSLIVSGVLLLIGALAIIIHHKKKSNRIKNNPTQNASSQNPDSNRTPNQVHITPSAEEERATVEYFNVILHQSPKR</sequence>
<evidence type="ECO:0000313" key="5">
    <source>
        <dbReference type="Proteomes" id="UP000812440"/>
    </source>
</evidence>
<proteinExistence type="predicted"/>
<keyword evidence="2" id="KW-0812">Transmembrane</keyword>
<keyword evidence="2" id="KW-1133">Transmembrane helix</keyword>
<dbReference type="InterPro" id="IPR007110">
    <property type="entry name" value="Ig-like_dom"/>
</dbReference>
<gene>
    <name evidence="4" type="ORF">GDO86_002623</name>
</gene>
<keyword evidence="2" id="KW-0472">Membrane</keyword>
<comment type="caution">
    <text evidence="4">The sequence shown here is derived from an EMBL/GenBank/DDBJ whole genome shotgun (WGS) entry which is preliminary data.</text>
</comment>
<dbReference type="PANTHER" id="PTHR47734">
    <property type="entry name" value="T-CELL IMMUNORECEPTOR WITH IG AND ITIM DOMAINS PROTEIN, TIGIT"/>
    <property type="match status" value="1"/>
</dbReference>
<feature type="domain" description="Ig-like" evidence="3">
    <location>
        <begin position="11"/>
        <end position="112"/>
    </location>
</feature>
<feature type="transmembrane region" description="Helical" evidence="2">
    <location>
        <begin position="127"/>
        <end position="151"/>
    </location>
</feature>
<evidence type="ECO:0000259" key="3">
    <source>
        <dbReference type="PROSITE" id="PS50835"/>
    </source>
</evidence>
<dbReference type="EMBL" id="JAACNH010000002">
    <property type="protein sequence ID" value="KAG8450070.1"/>
    <property type="molecule type" value="Genomic_DNA"/>
</dbReference>
<dbReference type="PROSITE" id="PS50835">
    <property type="entry name" value="IG_LIKE"/>
    <property type="match status" value="1"/>
</dbReference>
<dbReference type="SMART" id="SM00409">
    <property type="entry name" value="IG"/>
    <property type="match status" value="1"/>
</dbReference>
<feature type="region of interest" description="Disordered" evidence="1">
    <location>
        <begin position="159"/>
        <end position="182"/>
    </location>
</feature>
<dbReference type="InterPro" id="IPR013783">
    <property type="entry name" value="Ig-like_fold"/>
</dbReference>